<keyword evidence="2" id="KW-0378">Hydrolase</keyword>
<keyword evidence="7" id="KW-1185">Reference proteome</keyword>
<evidence type="ECO:0000313" key="7">
    <source>
        <dbReference type="Proteomes" id="UP001085076"/>
    </source>
</evidence>
<evidence type="ECO:0000256" key="5">
    <source>
        <dbReference type="SAM" id="SignalP"/>
    </source>
</evidence>
<accession>A0A9D5H3A1</accession>
<sequence length="151" mass="16571">MAQSARVLLLFPLLLLAASSLTSAAAFNRSSFPPDFIFGAGSAAYQYEAGSLAGGINKKGVEFYNNLINELLAHGMKPFITLFHFDTPQGLENKYGGFLSPNIVDDYRDFAEAQQKGSIGITLATNWFKPFTNSKADLLAQQRSLDFMFGW</sequence>
<dbReference type="OrthoDB" id="687649at2759"/>
<dbReference type="GO" id="GO:0005975">
    <property type="term" value="P:carbohydrate metabolic process"/>
    <property type="evidence" value="ECO:0007669"/>
    <property type="project" value="InterPro"/>
</dbReference>
<dbReference type="InterPro" id="IPR017853">
    <property type="entry name" value="GH"/>
</dbReference>
<keyword evidence="5" id="KW-0732">Signal</keyword>
<evidence type="ECO:0000313" key="6">
    <source>
        <dbReference type="EMBL" id="KAJ0961714.1"/>
    </source>
</evidence>
<dbReference type="InterPro" id="IPR033132">
    <property type="entry name" value="GH_1_N_CS"/>
</dbReference>
<keyword evidence="3" id="KW-0326">Glycosidase</keyword>
<feature type="signal peptide" evidence="5">
    <location>
        <begin position="1"/>
        <end position="24"/>
    </location>
</feature>
<dbReference type="InterPro" id="IPR001360">
    <property type="entry name" value="Glyco_hydro_1"/>
</dbReference>
<gene>
    <name evidence="6" type="ORF">J5N97_000033</name>
</gene>
<dbReference type="PANTHER" id="PTHR10353">
    <property type="entry name" value="GLYCOSYL HYDROLASE"/>
    <property type="match status" value="1"/>
</dbReference>
<proteinExistence type="inferred from homology"/>
<dbReference type="SUPFAM" id="SSF51445">
    <property type="entry name" value="(Trans)glycosidases"/>
    <property type="match status" value="1"/>
</dbReference>
<comment type="caution">
    <text evidence="6">The sequence shown here is derived from an EMBL/GenBank/DDBJ whole genome shotgun (WGS) entry which is preliminary data.</text>
</comment>
<reference evidence="6 7" key="1">
    <citation type="journal article" date="2022" name="Hortic Res">
        <title>The genome of Dioscorea zingiberensis sheds light on the biosynthesis, origin and evolution of the medicinally important diosgenin saponins.</title>
        <authorList>
            <person name="Li Y."/>
            <person name="Tan C."/>
            <person name="Li Z."/>
            <person name="Guo J."/>
            <person name="Li S."/>
            <person name="Chen X."/>
            <person name="Wang C."/>
            <person name="Dai X."/>
            <person name="Yang H."/>
            <person name="Song W."/>
            <person name="Hou L."/>
            <person name="Xu J."/>
            <person name="Tong Z."/>
            <person name="Xu A."/>
            <person name="Yuan X."/>
            <person name="Wang W."/>
            <person name="Yang Q."/>
            <person name="Chen L."/>
            <person name="Sun Z."/>
            <person name="Wang K."/>
            <person name="Pan B."/>
            <person name="Chen J."/>
            <person name="Bao Y."/>
            <person name="Liu F."/>
            <person name="Qi X."/>
            <person name="Gang D.R."/>
            <person name="Wen J."/>
            <person name="Li J."/>
        </authorList>
    </citation>
    <scope>NUCLEOTIDE SEQUENCE [LARGE SCALE GENOMIC DNA]</scope>
    <source>
        <strain evidence="6">Dzin_1.0</strain>
    </source>
</reference>
<name>A0A9D5H3A1_9LILI</name>
<comment type="similarity">
    <text evidence="1 4">Belongs to the glycosyl hydrolase 1 family.</text>
</comment>
<evidence type="ECO:0000256" key="4">
    <source>
        <dbReference type="RuleBase" id="RU003690"/>
    </source>
</evidence>
<feature type="chain" id="PRO_5039062476" evidence="5">
    <location>
        <begin position="25"/>
        <end position="151"/>
    </location>
</feature>
<evidence type="ECO:0000256" key="1">
    <source>
        <dbReference type="ARBA" id="ARBA00010838"/>
    </source>
</evidence>
<dbReference type="Gene3D" id="3.20.20.80">
    <property type="entry name" value="Glycosidases"/>
    <property type="match status" value="3"/>
</dbReference>
<evidence type="ECO:0000256" key="2">
    <source>
        <dbReference type="ARBA" id="ARBA00022801"/>
    </source>
</evidence>
<dbReference type="EMBL" id="JAGGNH010000011">
    <property type="protein sequence ID" value="KAJ0961714.1"/>
    <property type="molecule type" value="Genomic_DNA"/>
</dbReference>
<protein>
    <submittedName>
        <fullName evidence="6">Uncharacterized protein</fullName>
    </submittedName>
</protein>
<dbReference type="Pfam" id="PF00232">
    <property type="entry name" value="Glyco_hydro_1"/>
    <property type="match status" value="1"/>
</dbReference>
<dbReference type="AlphaFoldDB" id="A0A9D5H3A1"/>
<dbReference type="Proteomes" id="UP001085076">
    <property type="component" value="Unassembled WGS sequence"/>
</dbReference>
<evidence type="ECO:0000256" key="3">
    <source>
        <dbReference type="ARBA" id="ARBA00023295"/>
    </source>
</evidence>
<dbReference type="GO" id="GO:0008422">
    <property type="term" value="F:beta-glucosidase activity"/>
    <property type="evidence" value="ECO:0007669"/>
    <property type="project" value="UniProtKB-ARBA"/>
</dbReference>
<organism evidence="6 7">
    <name type="scientific">Dioscorea zingiberensis</name>
    <dbReference type="NCBI Taxonomy" id="325984"/>
    <lineage>
        <taxon>Eukaryota</taxon>
        <taxon>Viridiplantae</taxon>
        <taxon>Streptophyta</taxon>
        <taxon>Embryophyta</taxon>
        <taxon>Tracheophyta</taxon>
        <taxon>Spermatophyta</taxon>
        <taxon>Magnoliopsida</taxon>
        <taxon>Liliopsida</taxon>
        <taxon>Dioscoreales</taxon>
        <taxon>Dioscoreaceae</taxon>
        <taxon>Dioscorea</taxon>
    </lineage>
</organism>
<dbReference type="PANTHER" id="PTHR10353:SF137">
    <property type="entry name" value="MYROSINASE 3-RELATED"/>
    <property type="match status" value="1"/>
</dbReference>
<dbReference type="PROSITE" id="PS00653">
    <property type="entry name" value="GLYCOSYL_HYDROL_F1_2"/>
    <property type="match status" value="1"/>
</dbReference>